<keyword evidence="5" id="KW-1185">Reference proteome</keyword>
<evidence type="ECO:0000256" key="2">
    <source>
        <dbReference type="SAM" id="MobiDB-lite"/>
    </source>
</evidence>
<dbReference type="EMBL" id="CP000591">
    <property type="protein sequence ID" value="ABO98648.1"/>
    <property type="molecule type" value="Genomic_DNA"/>
</dbReference>
<dbReference type="SMART" id="SM00128">
    <property type="entry name" value="IPPc"/>
    <property type="match status" value="1"/>
</dbReference>
<gene>
    <name evidence="4" type="ORF">OSTLU_26587</name>
</gene>
<evidence type="ECO:0000313" key="4">
    <source>
        <dbReference type="EMBL" id="ABO98648.1"/>
    </source>
</evidence>
<dbReference type="Proteomes" id="UP000001568">
    <property type="component" value="Chromosome 11"/>
</dbReference>
<feature type="domain" description="Inositol polyphosphate-related phosphatase" evidence="3">
    <location>
        <begin position="17"/>
        <end position="536"/>
    </location>
</feature>
<name>A4S4Z9_OSTLU</name>
<evidence type="ECO:0000313" key="5">
    <source>
        <dbReference type="Proteomes" id="UP000001568"/>
    </source>
</evidence>
<feature type="region of interest" description="Disordered" evidence="2">
    <location>
        <begin position="457"/>
        <end position="478"/>
    </location>
</feature>
<dbReference type="HOGENOM" id="CLU_382382_0_0_1"/>
<dbReference type="AlphaFoldDB" id="A4S4Z9"/>
<dbReference type="Pfam" id="PF22669">
    <property type="entry name" value="Exo_endo_phos2"/>
    <property type="match status" value="2"/>
</dbReference>
<reference evidence="4 5" key="1">
    <citation type="journal article" date="2007" name="Proc. Natl. Acad. Sci. U.S.A.">
        <title>The tiny eukaryote Ostreococcus provides genomic insights into the paradox of plankton speciation.</title>
        <authorList>
            <person name="Palenik B."/>
            <person name="Grimwood J."/>
            <person name="Aerts A."/>
            <person name="Rouze P."/>
            <person name="Salamov A."/>
            <person name="Putnam N."/>
            <person name="Dupont C."/>
            <person name="Jorgensen R."/>
            <person name="Derelle E."/>
            <person name="Rombauts S."/>
            <person name="Zhou K."/>
            <person name="Otillar R."/>
            <person name="Merchant S.S."/>
            <person name="Podell S."/>
            <person name="Gaasterland T."/>
            <person name="Napoli C."/>
            <person name="Gendler K."/>
            <person name="Manuell A."/>
            <person name="Tai V."/>
            <person name="Vallon O."/>
            <person name="Piganeau G."/>
            <person name="Jancek S."/>
            <person name="Heijde M."/>
            <person name="Jabbari K."/>
            <person name="Bowler C."/>
            <person name="Lohr M."/>
            <person name="Robbens S."/>
            <person name="Werner G."/>
            <person name="Dubchak I."/>
            <person name="Pazour G.J."/>
            <person name="Ren Q."/>
            <person name="Paulsen I."/>
            <person name="Delwiche C."/>
            <person name="Schmutz J."/>
            <person name="Rokhsar D."/>
            <person name="Van de Peer Y."/>
            <person name="Moreau H."/>
            <person name="Grigoriev I.V."/>
        </authorList>
    </citation>
    <scope>NUCLEOTIDE SEQUENCE [LARGE SCALE GENOMIC DNA]</scope>
    <source>
        <strain evidence="4 5">CCE9901</strain>
    </source>
</reference>
<dbReference type="InterPro" id="IPR000300">
    <property type="entry name" value="IPPc"/>
</dbReference>
<comment type="similarity">
    <text evidence="1">Belongs to the inositol polyphosphate 5-phosphatase family.</text>
</comment>
<proteinExistence type="inferred from homology"/>
<dbReference type="InterPro" id="IPR036691">
    <property type="entry name" value="Endo/exonu/phosph_ase_sf"/>
</dbReference>
<dbReference type="KEGG" id="olu:OSTLU_26587"/>
<dbReference type="SUPFAM" id="SSF56219">
    <property type="entry name" value="DNase I-like"/>
    <property type="match status" value="1"/>
</dbReference>
<dbReference type="GO" id="GO:0046856">
    <property type="term" value="P:phosphatidylinositol dephosphorylation"/>
    <property type="evidence" value="ECO:0007669"/>
    <property type="project" value="InterPro"/>
</dbReference>
<evidence type="ECO:0000259" key="3">
    <source>
        <dbReference type="SMART" id="SM00128"/>
    </source>
</evidence>
<dbReference type="GO" id="GO:0004439">
    <property type="term" value="F:phosphatidylinositol-4,5-bisphosphate 5-phosphatase activity"/>
    <property type="evidence" value="ECO:0007669"/>
    <property type="project" value="TreeGrafter"/>
</dbReference>
<dbReference type="Gene3D" id="3.60.10.10">
    <property type="entry name" value="Endonuclease/exonuclease/phosphatase"/>
    <property type="match status" value="1"/>
</dbReference>
<dbReference type="InterPro" id="IPR046985">
    <property type="entry name" value="IP5"/>
</dbReference>
<dbReference type="RefSeq" id="XP_001420355.1">
    <property type="nucleotide sequence ID" value="XM_001420318.1"/>
</dbReference>
<organism evidence="4 5">
    <name type="scientific">Ostreococcus lucimarinus (strain CCE9901)</name>
    <dbReference type="NCBI Taxonomy" id="436017"/>
    <lineage>
        <taxon>Eukaryota</taxon>
        <taxon>Viridiplantae</taxon>
        <taxon>Chlorophyta</taxon>
        <taxon>Mamiellophyceae</taxon>
        <taxon>Mamiellales</taxon>
        <taxon>Bathycoccaceae</taxon>
        <taxon>Ostreococcus</taxon>
    </lineage>
</organism>
<evidence type="ECO:0000256" key="1">
    <source>
        <dbReference type="ARBA" id="ARBA00010768"/>
    </source>
</evidence>
<dbReference type="STRING" id="436017.A4S4Z9"/>
<sequence length="724" mass="79412">MLASTNSFRAPRAGTKAALEVHVSTWNVGNKAPRADAASGWLRDARRSDIVAVGAQEASYVKTRKTIKPVAVSAACGDEANFKSRFRKGFFKSTKWTRVGMVAGGAFAGGVMAAPVAPMGVMCGMFTGWFASKRLVQEIKVRIHWFDFLHSALGHEFELLQTQILLQMRLAVFVKKELVPRIRSVKVGSKATGLGNLVGNKGGLLVHIELENGETIAFLSCHLAAHEQPKYLEARNHMVHEILEGTWIDCVEKPKCALPVVTDVNSALFDAGSEMINKMKGTSRQVYERTSDAFQGATGARLAIGSGMAPRKNQAPELLDVATHVFFFGDLNYRLDPGKVVGNEWDTHWDKTAPEMTSTKLANKYDVDKVPLSKFPAARPVAQPGMIEEESDDEITESSPFQIGRTAVIESVGAQEFDQLVKADQLIKSMKEGKVFANFHEMPLKFFPTFKRASNNLKDGKGKKAPAQEQSVAEPGSAEYYNEKRVPSWCDRVLVHSLTGAKDSCSPLEYGARHDVTTSDHAPVYARFRVRLRDLPPLKALPRAKLTLTNLSVTRNTIEDDFRGSSVYVHLFVPHTRTVVPEAREVSSGHVARDESQPKTIGKYTFSGDVLPSCIVGYDAADEVTFAEQEKAAARFALLTTEERIALKENEDAEKSEELPTPVGMDAYGKFVGIITLVDSRYGDKLGTCTVLLPSKGSSSFDVPLLLRSANVGRIKGSWELSSI</sequence>
<protein>
    <recommendedName>
        <fullName evidence="3">Inositol polyphosphate-related phosphatase domain-containing protein</fullName>
    </recommendedName>
</protein>
<dbReference type="PANTHER" id="PTHR11200">
    <property type="entry name" value="INOSITOL 5-PHOSPHATASE"/>
    <property type="match status" value="1"/>
</dbReference>
<dbReference type="GeneID" id="5004411"/>
<dbReference type="Gramene" id="ABO98648">
    <property type="protein sequence ID" value="ABO98648"/>
    <property type="gene ID" value="OSTLU_26587"/>
</dbReference>
<dbReference type="eggNOG" id="KOG0565">
    <property type="taxonomic scope" value="Eukaryota"/>
</dbReference>
<dbReference type="OrthoDB" id="498967at2759"/>
<accession>A4S4Z9</accession>